<evidence type="ECO:0008006" key="4">
    <source>
        <dbReference type="Google" id="ProtNLM"/>
    </source>
</evidence>
<reference evidence="2 3" key="1">
    <citation type="submission" date="2021-03" db="EMBL/GenBank/DDBJ databases">
        <title>Sequencing the genomes of 1000 actinobacteria strains.</title>
        <authorList>
            <person name="Klenk H.-P."/>
        </authorList>
    </citation>
    <scope>NUCLEOTIDE SEQUENCE [LARGE SCALE GENOMIC DNA]</scope>
    <source>
        <strain evidence="2 3">DSM 24221</strain>
    </source>
</reference>
<feature type="transmembrane region" description="Helical" evidence="1">
    <location>
        <begin position="106"/>
        <end position="126"/>
    </location>
</feature>
<keyword evidence="1" id="KW-0812">Transmembrane</keyword>
<keyword evidence="1" id="KW-1133">Transmembrane helix</keyword>
<evidence type="ECO:0000256" key="1">
    <source>
        <dbReference type="SAM" id="Phobius"/>
    </source>
</evidence>
<name>A0ABS4ZMD0_9MICO</name>
<evidence type="ECO:0000313" key="2">
    <source>
        <dbReference type="EMBL" id="MBP2437611.1"/>
    </source>
</evidence>
<evidence type="ECO:0000313" key="3">
    <source>
        <dbReference type="Proteomes" id="UP001519362"/>
    </source>
</evidence>
<gene>
    <name evidence="2" type="ORF">JOF34_002197</name>
</gene>
<organism evidence="2 3">
    <name type="scientific">Microbacterium amylolyticum</name>
    <dbReference type="NCBI Taxonomy" id="936337"/>
    <lineage>
        <taxon>Bacteria</taxon>
        <taxon>Bacillati</taxon>
        <taxon>Actinomycetota</taxon>
        <taxon>Actinomycetes</taxon>
        <taxon>Micrococcales</taxon>
        <taxon>Microbacteriaceae</taxon>
        <taxon>Microbacterium</taxon>
    </lineage>
</organism>
<feature type="transmembrane region" description="Helical" evidence="1">
    <location>
        <begin position="45"/>
        <end position="69"/>
    </location>
</feature>
<sequence length="134" mass="13220">MSSSSGSRSASTIAASALLIVEGIGIAVLAAWQVVELFRGEVMSLASSIALIVMTLAAAAGVCAFGVGVAAGHSWGRSGGIVVQAMIFAIAIGAITGEFANLNAGMVLGIPAVVTFVLLLAAARAARPPAPEKL</sequence>
<feature type="transmembrane region" description="Helical" evidence="1">
    <location>
        <begin position="12"/>
        <end position="33"/>
    </location>
</feature>
<feature type="transmembrane region" description="Helical" evidence="1">
    <location>
        <begin position="81"/>
        <end position="100"/>
    </location>
</feature>
<accession>A0ABS4ZMD0</accession>
<dbReference type="Proteomes" id="UP001519362">
    <property type="component" value="Unassembled WGS sequence"/>
</dbReference>
<keyword evidence="3" id="KW-1185">Reference proteome</keyword>
<protein>
    <recommendedName>
        <fullName evidence="4">Histidine kinase</fullName>
    </recommendedName>
</protein>
<comment type="caution">
    <text evidence="2">The sequence shown here is derived from an EMBL/GenBank/DDBJ whole genome shotgun (WGS) entry which is preliminary data.</text>
</comment>
<keyword evidence="1" id="KW-0472">Membrane</keyword>
<dbReference type="EMBL" id="JAGIOL010000001">
    <property type="protein sequence ID" value="MBP2437611.1"/>
    <property type="molecule type" value="Genomic_DNA"/>
</dbReference>
<proteinExistence type="predicted"/>
<dbReference type="RefSeq" id="WP_165133535.1">
    <property type="nucleotide sequence ID" value="NZ_CP049253.1"/>
</dbReference>